<evidence type="ECO:0000313" key="2">
    <source>
        <dbReference type="EMBL" id="KKY14600.1"/>
    </source>
</evidence>
<evidence type="ECO:0000256" key="1">
    <source>
        <dbReference type="SAM" id="MobiDB-lite"/>
    </source>
</evidence>
<dbReference type="GO" id="GO:0016740">
    <property type="term" value="F:transferase activity"/>
    <property type="evidence" value="ECO:0007669"/>
    <property type="project" value="UniProtKB-KW"/>
</dbReference>
<keyword evidence="3" id="KW-1185">Reference proteome</keyword>
<dbReference type="Proteomes" id="UP000053317">
    <property type="component" value="Unassembled WGS sequence"/>
</dbReference>
<comment type="caution">
    <text evidence="2">The sequence shown here is derived from an EMBL/GenBank/DDBJ whole genome shotgun (WGS) entry which is preliminary data.</text>
</comment>
<dbReference type="AlphaFoldDB" id="A0A0G2GBV1"/>
<feature type="region of interest" description="Disordered" evidence="1">
    <location>
        <begin position="88"/>
        <end position="111"/>
    </location>
</feature>
<name>A0A0G2GBV1_PHACM</name>
<evidence type="ECO:0000313" key="3">
    <source>
        <dbReference type="Proteomes" id="UP000053317"/>
    </source>
</evidence>
<sequence length="259" mass="28249">MESNGTISVLGHSPQDKPECPPSYDVVEENHSGTYNKSLDATSRIDEQHPNRRGYWGRQANDRRSWNLPEAVPQQYFNSRITPLTNDERSQELNDSPYPSSEGVTSPQSDTAERVIRGLKVPVNITVAAAKAFHNAPRLYGDPTVRENRKVTGIASGFKEAGKELGFGFYDGFTGLVTQPINGAIQQGPLGFAKGLISGSMGVLIKPGAAASGLVGYSLKGLHKELEKRALKAEAKMAVSRVMVKCCEILEMVFLTELR</sequence>
<dbReference type="EMBL" id="LCWF01000219">
    <property type="protein sequence ID" value="KKY14600.1"/>
    <property type="molecule type" value="Genomic_DNA"/>
</dbReference>
<keyword evidence="2" id="KW-0808">Transferase</keyword>
<protein>
    <submittedName>
        <fullName evidence="2">Putative udptransferase</fullName>
    </submittedName>
</protein>
<reference evidence="2 3" key="1">
    <citation type="submission" date="2015-05" db="EMBL/GenBank/DDBJ databases">
        <title>Distinctive expansion of gene families associated with plant cell wall degradation and secondary metabolism in the genomes of grapevine trunk pathogens.</title>
        <authorList>
            <person name="Lawrence D.P."/>
            <person name="Travadon R."/>
            <person name="Rolshausen P.E."/>
            <person name="Baumgartner K."/>
        </authorList>
    </citation>
    <scope>NUCLEOTIDE SEQUENCE [LARGE SCALE GENOMIC DNA]</scope>
    <source>
        <strain evidence="2">UCRPC4</strain>
    </source>
</reference>
<proteinExistence type="predicted"/>
<dbReference type="OrthoDB" id="4367539at2759"/>
<gene>
    <name evidence="2" type="ORF">UCRPC4_g06687</name>
</gene>
<feature type="compositionally biased region" description="Polar residues" evidence="1">
    <location>
        <begin position="32"/>
        <end position="41"/>
    </location>
</feature>
<feature type="compositionally biased region" description="Polar residues" evidence="1">
    <location>
        <begin position="93"/>
        <end position="110"/>
    </location>
</feature>
<reference evidence="2 3" key="2">
    <citation type="submission" date="2015-05" db="EMBL/GenBank/DDBJ databases">
        <authorList>
            <person name="Morales-Cruz A."/>
            <person name="Amrine K.C."/>
            <person name="Cantu D."/>
        </authorList>
    </citation>
    <scope>NUCLEOTIDE SEQUENCE [LARGE SCALE GENOMIC DNA]</scope>
    <source>
        <strain evidence="2">UCRPC4</strain>
    </source>
</reference>
<organism evidence="2 3">
    <name type="scientific">Phaeomoniella chlamydospora</name>
    <name type="common">Phaeoacremonium chlamydosporum</name>
    <dbReference type="NCBI Taxonomy" id="158046"/>
    <lineage>
        <taxon>Eukaryota</taxon>
        <taxon>Fungi</taxon>
        <taxon>Dikarya</taxon>
        <taxon>Ascomycota</taxon>
        <taxon>Pezizomycotina</taxon>
        <taxon>Eurotiomycetes</taxon>
        <taxon>Chaetothyriomycetidae</taxon>
        <taxon>Phaeomoniellales</taxon>
        <taxon>Phaeomoniellaceae</taxon>
        <taxon>Phaeomoniella</taxon>
    </lineage>
</organism>
<accession>A0A0G2GBV1</accession>
<feature type="region of interest" description="Disordered" evidence="1">
    <location>
        <begin position="1"/>
        <end position="58"/>
    </location>
</feature>